<evidence type="ECO:0000313" key="1">
    <source>
        <dbReference type="EMBL" id="EIL88375.1"/>
    </source>
</evidence>
<organism evidence="1 2">
    <name type="scientific">Rhodanobacter fulvus Jip2</name>
    <dbReference type="NCBI Taxonomy" id="1163408"/>
    <lineage>
        <taxon>Bacteria</taxon>
        <taxon>Pseudomonadati</taxon>
        <taxon>Pseudomonadota</taxon>
        <taxon>Gammaproteobacteria</taxon>
        <taxon>Lysobacterales</taxon>
        <taxon>Rhodanobacteraceae</taxon>
        <taxon>Rhodanobacter</taxon>
    </lineage>
</organism>
<dbReference type="InterPro" id="IPR032092">
    <property type="entry name" value="PilW"/>
</dbReference>
<dbReference type="GO" id="GO:0043683">
    <property type="term" value="P:type IV pilus assembly"/>
    <property type="evidence" value="ECO:0007669"/>
    <property type="project" value="InterPro"/>
</dbReference>
<name>I4VMD4_9GAMM</name>
<dbReference type="Proteomes" id="UP000004210">
    <property type="component" value="Unassembled WGS sequence"/>
</dbReference>
<accession>I4VMD4</accession>
<dbReference type="eggNOG" id="COG4966">
    <property type="taxonomic scope" value="Bacteria"/>
</dbReference>
<dbReference type="PATRIC" id="fig|1163408.3.peg.2658"/>
<sequence length="348" mass="36970">MLLGAIVVAGLIQILTANRKAYQLQESNNFQQQNLRFATDRIDWSIRMADFWGGLRAADVTGLLGDGGGATGCDDTWLVAGKPGSGAGGLYGYDGAAVFPIASCALVPNSDYVPGTDVLVVRYADTDPCAVPDGNTAALSATTLSTCLPSSSYFLAASVGQGAQLFKLADSIPLTGDTQRYVYPYRVEAYYLQPCSDRPAAGCNAMSDGGTPRPTLMRLRLTESGLVREPLVEGIEQLQLEYGVSTDGTHVNQFKNATKVTAAEWPTVLAVRVTLLARSPDRDVSVSHAGTFKVSEKCSYTISNAGAVTLATTDSDCTGFSLGGLARPNQFSRSMQQQIVQIRNRVRG</sequence>
<gene>
    <name evidence="1" type="ORF">UU9_13042</name>
</gene>
<evidence type="ECO:0000313" key="2">
    <source>
        <dbReference type="Proteomes" id="UP000004210"/>
    </source>
</evidence>
<reference evidence="1 2" key="1">
    <citation type="journal article" date="2012" name="J. Bacteriol.">
        <title>Genome sequences for six rhodanobacter strains, isolated from soils and the terrestrial subsurface, with variable denitrification capabilities.</title>
        <authorList>
            <person name="Kostka J.E."/>
            <person name="Green S.J."/>
            <person name="Rishishwar L."/>
            <person name="Prakash O."/>
            <person name="Katz L.S."/>
            <person name="Marino-Ramirez L."/>
            <person name="Jordan I.K."/>
            <person name="Munk C."/>
            <person name="Ivanova N."/>
            <person name="Mikhailova N."/>
            <person name="Watson D.B."/>
            <person name="Brown S.D."/>
            <person name="Palumbo A.V."/>
            <person name="Brooks S.C."/>
        </authorList>
    </citation>
    <scope>NUCLEOTIDE SEQUENCE [LARGE SCALE GENOMIC DNA]</scope>
    <source>
        <strain evidence="2">Jip2T</strain>
    </source>
</reference>
<proteinExistence type="predicted"/>
<comment type="caution">
    <text evidence="1">The sequence shown here is derived from an EMBL/GenBank/DDBJ whole genome shotgun (WGS) entry which is preliminary data.</text>
</comment>
<keyword evidence="2" id="KW-1185">Reference proteome</keyword>
<dbReference type="Pfam" id="PF16074">
    <property type="entry name" value="PilW"/>
    <property type="match status" value="1"/>
</dbReference>
<dbReference type="AlphaFoldDB" id="I4VMD4"/>
<protein>
    <submittedName>
        <fullName evidence="1">Tfp pilus assembly protein PilW-like protein</fullName>
    </submittedName>
</protein>
<dbReference type="STRING" id="1163408.UU9_13042"/>
<dbReference type="EMBL" id="AJXU01000054">
    <property type="protein sequence ID" value="EIL88375.1"/>
    <property type="molecule type" value="Genomic_DNA"/>
</dbReference>